<gene>
    <name evidence="1" type="ORF">GTQ38_11660</name>
</gene>
<accession>A0A6L9EDE2</accession>
<evidence type="ECO:0000313" key="1">
    <source>
        <dbReference type="EMBL" id="NAS12663.1"/>
    </source>
</evidence>
<dbReference type="AlphaFoldDB" id="A0A6L9EDE2"/>
<reference evidence="1 2" key="1">
    <citation type="submission" date="2020-01" db="EMBL/GenBank/DDBJ databases">
        <title>Bacteria diversity of Porities sp.</title>
        <authorList>
            <person name="Wang G."/>
        </authorList>
    </citation>
    <scope>NUCLEOTIDE SEQUENCE [LARGE SCALE GENOMIC DNA]</scope>
    <source>
        <strain evidence="1 2">R33</strain>
    </source>
</reference>
<proteinExistence type="predicted"/>
<organism evidence="1 2">
    <name type="scientific">Poritiphilus flavus</name>
    <dbReference type="NCBI Taxonomy" id="2697053"/>
    <lineage>
        <taxon>Bacteria</taxon>
        <taxon>Pseudomonadati</taxon>
        <taxon>Bacteroidota</taxon>
        <taxon>Flavobacteriia</taxon>
        <taxon>Flavobacteriales</taxon>
        <taxon>Flavobacteriaceae</taxon>
        <taxon>Poritiphilus</taxon>
    </lineage>
</organism>
<dbReference type="EMBL" id="WXYO01000005">
    <property type="protein sequence ID" value="NAS12663.1"/>
    <property type="molecule type" value="Genomic_DNA"/>
</dbReference>
<dbReference type="Pfam" id="PF10677">
    <property type="entry name" value="DUF2490"/>
    <property type="match status" value="1"/>
</dbReference>
<dbReference type="Proteomes" id="UP000475249">
    <property type="component" value="Unassembled WGS sequence"/>
</dbReference>
<sequence>MYCTKPSLLLFGLLWVCGLCRGQERLTAYWQPQFSVNYGVATNYSHNFSLTNRNFIFEDEAVVFRGRQLDLAHFSKLKIRDNQSIALGLQYRFRKLFEKDRGNEFRLTQQYNLVQKPNIIRFGHRLRTEQRIFESLTVHRFRYRFALDRPLQGEKLDVGEAYFIASLESLLSVAKAQSPQLDERLTFQLGWLLNQKTRLQTGVEYRWEDFTQERQDVLFLLSSLVISL</sequence>
<dbReference type="InterPro" id="IPR019619">
    <property type="entry name" value="DUF2490"/>
</dbReference>
<dbReference type="RefSeq" id="WP_161435694.1">
    <property type="nucleotide sequence ID" value="NZ_WXYO01000005.1"/>
</dbReference>
<protein>
    <submittedName>
        <fullName evidence="1">DUF2490 domain-containing protein</fullName>
    </submittedName>
</protein>
<evidence type="ECO:0000313" key="2">
    <source>
        <dbReference type="Proteomes" id="UP000475249"/>
    </source>
</evidence>
<keyword evidence="2" id="KW-1185">Reference proteome</keyword>
<name>A0A6L9EDE2_9FLAO</name>
<comment type="caution">
    <text evidence="1">The sequence shown here is derived from an EMBL/GenBank/DDBJ whole genome shotgun (WGS) entry which is preliminary data.</text>
</comment>